<evidence type="ECO:0000259" key="1">
    <source>
        <dbReference type="Pfam" id="PF03354"/>
    </source>
</evidence>
<dbReference type="GO" id="GO:0004519">
    <property type="term" value="F:endonuclease activity"/>
    <property type="evidence" value="ECO:0007669"/>
    <property type="project" value="InterPro"/>
</dbReference>
<feature type="domain" description="Terminase large subunit-like ATPase" evidence="1">
    <location>
        <begin position="3"/>
        <end position="146"/>
    </location>
</feature>
<accession>A0A2A5RIL8</accession>
<name>A0A2A5RIL8_9LACT</name>
<dbReference type="Proteomes" id="UP000218181">
    <property type="component" value="Unassembled WGS sequence"/>
</dbReference>
<keyword evidence="4" id="KW-1185">Reference proteome</keyword>
<dbReference type="InterPro" id="IPR005021">
    <property type="entry name" value="Terminase_largesu-like"/>
</dbReference>
<feature type="domain" description="Terminase large subunit-like endonuclease" evidence="2">
    <location>
        <begin position="159"/>
        <end position="464"/>
    </location>
</feature>
<dbReference type="Pfam" id="PF20441">
    <property type="entry name" value="TerL_nuclease"/>
    <property type="match status" value="1"/>
</dbReference>
<proteinExistence type="predicted"/>
<sequence>MFARGNGKNGLMSGIGSYLTTPMHGIKKYSISIIANSEDQAKTSFDEVHDAIESHESLQKLFGRPKKSELKNIQTQSIFKFRTSNGNTKDGLRDGAVIFDEIHQYESNKDVKVHISGLGKIANPREFYIGTDGYVRDGFIDQMKEMAAKVLKGEAKWNAMFPFICKLDKVSQVDDKAMWELANPMFTLPMSEYAQGLFDTVTEDYEDLELNPSGRDEFMTKRMDFPVTDTERSVATYEELVATKGEFPELHGLPAIGGFDFASIRDFIAVGALFKVDGKYVFKCHSFVRKAFVDAFYGYSKPKDNINGKRQFAPIKKWEEQGLLTVLDEPSMNPKHVVDWFVRMRDEEGYDFQNICGDNFRIDILKPLFEEAGFEVSWNGKFEAPTGYRVEVIRNPRAIDSLLAPRIEDAFANQNVIFGDNDMMRWYTQNVLRRTKSDGNIEYVKKEETRRKTDGFKAFEYAMYQADLLNEVESTDFYDNLSWFLE</sequence>
<gene>
    <name evidence="3" type="ORF">RT41_GL000552</name>
</gene>
<dbReference type="Pfam" id="PF03354">
    <property type="entry name" value="TerL_ATPase"/>
    <property type="match status" value="1"/>
</dbReference>
<dbReference type="PANTHER" id="PTHR41287:SF1">
    <property type="entry name" value="PROTEIN YMFN"/>
    <property type="match status" value="1"/>
</dbReference>
<dbReference type="STRING" id="1291764.GCA_001311235_01741"/>
<evidence type="ECO:0000313" key="3">
    <source>
        <dbReference type="EMBL" id="PCR98982.1"/>
    </source>
</evidence>
<dbReference type="EMBL" id="JXJU01000015">
    <property type="protein sequence ID" value="PCR98982.1"/>
    <property type="molecule type" value="Genomic_DNA"/>
</dbReference>
<protein>
    <submittedName>
        <fullName evidence="3">Terminase</fullName>
    </submittedName>
</protein>
<dbReference type="InterPro" id="IPR027417">
    <property type="entry name" value="P-loop_NTPase"/>
</dbReference>
<evidence type="ECO:0000313" key="4">
    <source>
        <dbReference type="Proteomes" id="UP000218181"/>
    </source>
</evidence>
<evidence type="ECO:0000259" key="2">
    <source>
        <dbReference type="Pfam" id="PF20441"/>
    </source>
</evidence>
<reference evidence="3 4" key="1">
    <citation type="submission" date="2014-12" db="EMBL/GenBank/DDBJ databases">
        <title>Draft genome sequences of 10 type strains of Lactococcus.</title>
        <authorList>
            <person name="Sun Z."/>
            <person name="Zhong Z."/>
            <person name="Liu W."/>
            <person name="Zhang W."/>
            <person name="Zhang H."/>
        </authorList>
    </citation>
    <scope>NUCLEOTIDE SEQUENCE [LARGE SCALE GENOMIC DNA]</scope>
    <source>
        <strain evidence="3 4">JCM 16395</strain>
    </source>
</reference>
<comment type="caution">
    <text evidence="3">The sequence shown here is derived from an EMBL/GenBank/DDBJ whole genome shotgun (WGS) entry which is preliminary data.</text>
</comment>
<dbReference type="InterPro" id="IPR046462">
    <property type="entry name" value="TerL_nuclease"/>
</dbReference>
<dbReference type="PANTHER" id="PTHR41287">
    <property type="match status" value="1"/>
</dbReference>
<dbReference type="AlphaFoldDB" id="A0A2A5RIL8"/>
<organism evidence="3 4">
    <name type="scientific">Lactococcus fujiensis JCM 16395</name>
    <dbReference type="NCBI Taxonomy" id="1291764"/>
    <lineage>
        <taxon>Bacteria</taxon>
        <taxon>Bacillati</taxon>
        <taxon>Bacillota</taxon>
        <taxon>Bacilli</taxon>
        <taxon>Lactobacillales</taxon>
        <taxon>Streptococcaceae</taxon>
        <taxon>Lactococcus</taxon>
    </lineage>
</organism>
<dbReference type="Gene3D" id="3.40.50.300">
    <property type="entry name" value="P-loop containing nucleotide triphosphate hydrolases"/>
    <property type="match status" value="1"/>
</dbReference>
<dbReference type="InterPro" id="IPR046461">
    <property type="entry name" value="TerL_ATPase"/>
</dbReference>